<dbReference type="InterPro" id="IPR028889">
    <property type="entry name" value="USP"/>
</dbReference>
<name>A0A6C0HDF4_9ZZZZ</name>
<organism evidence="2">
    <name type="scientific">viral metagenome</name>
    <dbReference type="NCBI Taxonomy" id="1070528"/>
    <lineage>
        <taxon>unclassified sequences</taxon>
        <taxon>metagenomes</taxon>
        <taxon>organismal metagenomes</taxon>
    </lineage>
</organism>
<dbReference type="GO" id="GO:0016579">
    <property type="term" value="P:protein deubiquitination"/>
    <property type="evidence" value="ECO:0007669"/>
    <property type="project" value="InterPro"/>
</dbReference>
<protein>
    <recommendedName>
        <fullName evidence="1">USP domain-containing protein</fullName>
    </recommendedName>
</protein>
<dbReference type="InterPro" id="IPR001394">
    <property type="entry name" value="Peptidase_C19_UCH"/>
</dbReference>
<dbReference type="Gene3D" id="3.90.70.10">
    <property type="entry name" value="Cysteine proteinases"/>
    <property type="match status" value="2"/>
</dbReference>
<feature type="domain" description="USP" evidence="1">
    <location>
        <begin position="5"/>
        <end position="272"/>
    </location>
</feature>
<dbReference type="PANTHER" id="PTHR21646">
    <property type="entry name" value="UBIQUITIN CARBOXYL-TERMINAL HYDROLASE"/>
    <property type="match status" value="1"/>
</dbReference>
<dbReference type="PROSITE" id="PS00972">
    <property type="entry name" value="USP_1"/>
    <property type="match status" value="1"/>
</dbReference>
<dbReference type="SUPFAM" id="SSF54001">
    <property type="entry name" value="Cysteine proteinases"/>
    <property type="match status" value="1"/>
</dbReference>
<dbReference type="PROSITE" id="PS50235">
    <property type="entry name" value="USP_3"/>
    <property type="match status" value="1"/>
</dbReference>
<dbReference type="PANTHER" id="PTHR21646:SF23">
    <property type="entry name" value="UBIQUITIN CARBOXYL-TERMINAL HYDROLASE USP2"/>
    <property type="match status" value="1"/>
</dbReference>
<dbReference type="AlphaFoldDB" id="A0A6C0HDF4"/>
<sequence length="272" mass="31902">MNNIIGFPNIGNTCWLNSLLQCLFNNVLFVGLLDLLPKCHTTELFIQIKEGIDKGQIDNNMFYQIVQLVQKQFQIGVPQDAQEAFLYIVDILCNETSIKLKDNELETIKKISSLNSWFKFQQYTKSFVYDAFYTQFHFKTSDNEDRYEPLLSFQMLYQNTFKESFQEMFEDKDVTMLAPILSIYIINCKQISAIEVLDDFELTCTNEIKTIKLQYHFNSCIFHMGNYGGGHYIAVIKRHNKFFLCNDLTITEMKDMSIFTKMSPMLLFYSSQ</sequence>
<accession>A0A6C0HDF4</accession>
<dbReference type="EMBL" id="MN739935">
    <property type="protein sequence ID" value="QHT78661.1"/>
    <property type="molecule type" value="Genomic_DNA"/>
</dbReference>
<dbReference type="Pfam" id="PF00443">
    <property type="entry name" value="UCH"/>
    <property type="match status" value="1"/>
</dbReference>
<dbReference type="InterPro" id="IPR018200">
    <property type="entry name" value="USP_CS"/>
</dbReference>
<evidence type="ECO:0000259" key="1">
    <source>
        <dbReference type="PROSITE" id="PS50235"/>
    </source>
</evidence>
<dbReference type="InterPro" id="IPR050185">
    <property type="entry name" value="Ub_carboxyl-term_hydrolase"/>
</dbReference>
<proteinExistence type="predicted"/>
<dbReference type="CDD" id="cd02257">
    <property type="entry name" value="Peptidase_C19"/>
    <property type="match status" value="1"/>
</dbReference>
<reference evidence="2" key="1">
    <citation type="journal article" date="2020" name="Nature">
        <title>Giant virus diversity and host interactions through global metagenomics.</title>
        <authorList>
            <person name="Schulz F."/>
            <person name="Roux S."/>
            <person name="Paez-Espino D."/>
            <person name="Jungbluth S."/>
            <person name="Walsh D.A."/>
            <person name="Denef V.J."/>
            <person name="McMahon K.D."/>
            <person name="Konstantinidis K.T."/>
            <person name="Eloe-Fadrosh E.A."/>
            <person name="Kyrpides N.C."/>
            <person name="Woyke T."/>
        </authorList>
    </citation>
    <scope>NUCLEOTIDE SEQUENCE</scope>
    <source>
        <strain evidence="2">GVMAG-M-3300023179-92</strain>
    </source>
</reference>
<evidence type="ECO:0000313" key="2">
    <source>
        <dbReference type="EMBL" id="QHT78661.1"/>
    </source>
</evidence>
<dbReference type="InterPro" id="IPR038765">
    <property type="entry name" value="Papain-like_cys_pep_sf"/>
</dbReference>
<dbReference type="GO" id="GO:0004843">
    <property type="term" value="F:cysteine-type deubiquitinase activity"/>
    <property type="evidence" value="ECO:0007669"/>
    <property type="project" value="InterPro"/>
</dbReference>